<keyword evidence="1" id="KW-0547">Nucleotide-binding</keyword>
<organism evidence="4 5">
    <name type="scientific">Rhodococcus qingshengii</name>
    <dbReference type="NCBI Taxonomy" id="334542"/>
    <lineage>
        <taxon>Bacteria</taxon>
        <taxon>Bacillati</taxon>
        <taxon>Actinomycetota</taxon>
        <taxon>Actinomycetes</taxon>
        <taxon>Mycobacteriales</taxon>
        <taxon>Nocardiaceae</taxon>
        <taxon>Rhodococcus</taxon>
        <taxon>Rhodococcus erythropolis group</taxon>
    </lineage>
</organism>
<dbReference type="PROSITE" id="PS00455">
    <property type="entry name" value="AMP_BINDING"/>
    <property type="match status" value="1"/>
</dbReference>
<dbReference type="Pfam" id="PF00501">
    <property type="entry name" value="AMP-binding"/>
    <property type="match status" value="1"/>
</dbReference>
<name>A0A2A5J8E6_RHOSG</name>
<dbReference type="CDD" id="cd05907">
    <property type="entry name" value="VL_LC_FACS_like"/>
    <property type="match status" value="1"/>
</dbReference>
<dbReference type="InterPro" id="IPR020845">
    <property type="entry name" value="AMP-binding_CS"/>
</dbReference>
<dbReference type="SUPFAM" id="SSF56801">
    <property type="entry name" value="Acetyl-CoA synthetase-like"/>
    <property type="match status" value="1"/>
</dbReference>
<keyword evidence="2" id="KW-0067">ATP-binding</keyword>
<gene>
    <name evidence="4" type="ORF">CHR55_19060</name>
</gene>
<evidence type="ECO:0000313" key="5">
    <source>
        <dbReference type="Proteomes" id="UP000230886"/>
    </source>
</evidence>
<dbReference type="Gene3D" id="3.40.50.12780">
    <property type="entry name" value="N-terminal domain of ligase-like"/>
    <property type="match status" value="1"/>
</dbReference>
<dbReference type="GO" id="GO:0004467">
    <property type="term" value="F:long-chain fatty acid-CoA ligase activity"/>
    <property type="evidence" value="ECO:0007669"/>
    <property type="project" value="TreeGrafter"/>
</dbReference>
<accession>A0A2A5J8E6</accession>
<protein>
    <submittedName>
        <fullName evidence="4">Long-chain fatty acid--CoA ligase</fullName>
    </submittedName>
</protein>
<dbReference type="GO" id="GO:0016020">
    <property type="term" value="C:membrane"/>
    <property type="evidence" value="ECO:0007669"/>
    <property type="project" value="TreeGrafter"/>
</dbReference>
<evidence type="ECO:0000259" key="3">
    <source>
        <dbReference type="Pfam" id="PF00501"/>
    </source>
</evidence>
<dbReference type="Proteomes" id="UP000230886">
    <property type="component" value="Unassembled WGS sequence"/>
</dbReference>
<evidence type="ECO:0000313" key="4">
    <source>
        <dbReference type="EMBL" id="PCK25845.1"/>
    </source>
</evidence>
<dbReference type="RefSeq" id="WP_099697937.1">
    <property type="nucleotide sequence ID" value="NZ_NOVD01000013.1"/>
</dbReference>
<dbReference type="GO" id="GO:0005524">
    <property type="term" value="F:ATP binding"/>
    <property type="evidence" value="ECO:0007669"/>
    <property type="project" value="UniProtKB-KW"/>
</dbReference>
<dbReference type="InterPro" id="IPR000873">
    <property type="entry name" value="AMP-dep_synth/lig_dom"/>
</dbReference>
<dbReference type="InterPro" id="IPR042099">
    <property type="entry name" value="ANL_N_sf"/>
</dbReference>
<sequence>MPELVDQPLDLTTKPPLSSQTVAEAFQRIVAQKPDRIALRTKGDGVRFTWAQMGARVERIAAGLASLNVGHGSTVALLLPNSPECHIVDYAALHLGAVPFAIYNSSSAEQIVDQLRTADAEIIVTQQDFLPKVLHVVAQSGRLIRHVVVVDGESDDQLGTITLAQVEAKGSPDFDFDAIWRAIQPNDLVTLIFTSGTTGSPKAAAWSHHSVMEGQRALDAGIPVTTESVVSFLPLAHAGGRATVHYMALGYGSTITACPDISQAAAHFADARPDALLSVPRVFEKLQVGIEGLIEALPDEDQKNTIKKTIEVGIRIARASDTASGECVPESELATLTEAHRDGLPALAPVLDRLGLSRLKSAIVGGAPAAPELAQFFRAIGIPFIEAYGSSEASLCIFNAVDAYKTGSAGRPLPGAEVALGEDGELLIRSPFNFVGYLKRPEETAATLDSDGWLHSGDIAVIDELGYVTIVDRKKEIMINTAGKNMSPANIESAIRGESSVIGQIVAVGDGFKYVTALIALDPEAAQACAQRHGIDAATPEELSKCPAVLNEVALAVDRGNARLSRVEQVKKYVVLPNAWAPDSTELTPTGKLKRRPILGKYAEEIAHLYAN</sequence>
<proteinExistence type="predicted"/>
<reference evidence="4 5" key="1">
    <citation type="submission" date="2017-07" db="EMBL/GenBank/DDBJ databases">
        <title>Draft sequence of Rhodococcus enclensis 23b-28.</title>
        <authorList>
            <person name="Besaury L."/>
            <person name="Sancelme M."/>
            <person name="Amato P."/>
            <person name="Lallement A."/>
            <person name="Delort A.-M."/>
        </authorList>
    </citation>
    <scope>NUCLEOTIDE SEQUENCE [LARGE SCALE GENOMIC DNA]</scope>
    <source>
        <strain evidence="4 5">23b-28</strain>
    </source>
</reference>
<dbReference type="EMBL" id="NOVD01000013">
    <property type="protein sequence ID" value="PCK25845.1"/>
    <property type="molecule type" value="Genomic_DNA"/>
</dbReference>
<feature type="domain" description="AMP-dependent synthetase/ligase" evidence="3">
    <location>
        <begin position="26"/>
        <end position="438"/>
    </location>
</feature>
<comment type="caution">
    <text evidence="4">The sequence shown here is derived from an EMBL/GenBank/DDBJ whole genome shotgun (WGS) entry which is preliminary data.</text>
</comment>
<dbReference type="PANTHER" id="PTHR43272:SF33">
    <property type="entry name" value="AMP-BINDING DOMAIN-CONTAINING PROTEIN-RELATED"/>
    <property type="match status" value="1"/>
</dbReference>
<keyword evidence="4" id="KW-0436">Ligase</keyword>
<evidence type="ECO:0000256" key="2">
    <source>
        <dbReference type="ARBA" id="ARBA00022840"/>
    </source>
</evidence>
<dbReference type="Pfam" id="PF23562">
    <property type="entry name" value="AMP-binding_C_3"/>
    <property type="match status" value="1"/>
</dbReference>
<evidence type="ECO:0000256" key="1">
    <source>
        <dbReference type="ARBA" id="ARBA00022741"/>
    </source>
</evidence>
<dbReference type="AlphaFoldDB" id="A0A2A5J8E6"/>
<dbReference type="PANTHER" id="PTHR43272">
    <property type="entry name" value="LONG-CHAIN-FATTY-ACID--COA LIGASE"/>
    <property type="match status" value="1"/>
</dbReference>